<dbReference type="Gramene" id="KVI08461">
    <property type="protein sequence ID" value="KVI08461"/>
    <property type="gene ID" value="Ccrd_013167"/>
</dbReference>
<reference evidence="1 2" key="1">
    <citation type="journal article" date="2016" name="Sci. Rep.">
        <title>The genome sequence of the outbreeding globe artichoke constructed de novo incorporating a phase-aware low-pass sequencing strategy of F1 progeny.</title>
        <authorList>
            <person name="Scaglione D."/>
            <person name="Reyes-Chin-Wo S."/>
            <person name="Acquadro A."/>
            <person name="Froenicke L."/>
            <person name="Portis E."/>
            <person name="Beitel C."/>
            <person name="Tirone M."/>
            <person name="Mauro R."/>
            <person name="Lo Monaco A."/>
            <person name="Mauromicale G."/>
            <person name="Faccioli P."/>
            <person name="Cattivelli L."/>
            <person name="Rieseberg L."/>
            <person name="Michelmore R."/>
            <person name="Lanteri S."/>
        </authorList>
    </citation>
    <scope>NUCLEOTIDE SEQUENCE [LARGE SCALE GENOMIC DNA]</scope>
    <source>
        <strain evidence="1">2C</strain>
    </source>
</reference>
<keyword evidence="2" id="KW-1185">Reference proteome</keyword>
<name>A0A118K529_CYNCS</name>
<dbReference type="EMBL" id="LEKV01001118">
    <property type="protein sequence ID" value="KVI08461.1"/>
    <property type="molecule type" value="Genomic_DNA"/>
</dbReference>
<evidence type="ECO:0000313" key="1">
    <source>
        <dbReference type="EMBL" id="KVI08461.1"/>
    </source>
</evidence>
<dbReference type="Proteomes" id="UP000243975">
    <property type="component" value="Unassembled WGS sequence"/>
</dbReference>
<evidence type="ECO:0000313" key="2">
    <source>
        <dbReference type="Proteomes" id="UP000243975"/>
    </source>
</evidence>
<protein>
    <submittedName>
        <fullName evidence="1">Uncharacterized protein</fullName>
    </submittedName>
</protein>
<gene>
    <name evidence="1" type="ORF">Ccrd_013167</name>
</gene>
<comment type="caution">
    <text evidence="1">The sequence shown here is derived from an EMBL/GenBank/DDBJ whole genome shotgun (WGS) entry which is preliminary data.</text>
</comment>
<accession>A0A118K529</accession>
<proteinExistence type="predicted"/>
<sequence length="66" mass="7459">MAQFNKGKTKCLKFCSSPDEKILEEDFKDAKTKHKFGKGCKSSNLEKEIKELGLQYIKKEANSGDS</sequence>
<organism evidence="1 2">
    <name type="scientific">Cynara cardunculus var. scolymus</name>
    <name type="common">Globe artichoke</name>
    <name type="synonym">Cynara scolymus</name>
    <dbReference type="NCBI Taxonomy" id="59895"/>
    <lineage>
        <taxon>Eukaryota</taxon>
        <taxon>Viridiplantae</taxon>
        <taxon>Streptophyta</taxon>
        <taxon>Embryophyta</taxon>
        <taxon>Tracheophyta</taxon>
        <taxon>Spermatophyta</taxon>
        <taxon>Magnoliopsida</taxon>
        <taxon>eudicotyledons</taxon>
        <taxon>Gunneridae</taxon>
        <taxon>Pentapetalae</taxon>
        <taxon>asterids</taxon>
        <taxon>campanulids</taxon>
        <taxon>Asterales</taxon>
        <taxon>Asteraceae</taxon>
        <taxon>Carduoideae</taxon>
        <taxon>Cardueae</taxon>
        <taxon>Carduinae</taxon>
        <taxon>Cynara</taxon>
    </lineage>
</organism>
<dbReference type="AlphaFoldDB" id="A0A118K529"/>